<keyword evidence="11" id="KW-1185">Reference proteome</keyword>
<dbReference type="GeneID" id="9687419"/>
<feature type="transmembrane region" description="Helical" evidence="8">
    <location>
        <begin position="66"/>
        <end position="87"/>
    </location>
</feature>
<feature type="region of interest" description="Disordered" evidence="7">
    <location>
        <begin position="401"/>
        <end position="426"/>
    </location>
</feature>
<evidence type="ECO:0000313" key="11">
    <source>
        <dbReference type="Proteomes" id="UP000001876"/>
    </source>
</evidence>
<dbReference type="InterPro" id="IPR036259">
    <property type="entry name" value="MFS_trans_sf"/>
</dbReference>
<evidence type="ECO:0000256" key="5">
    <source>
        <dbReference type="ARBA" id="ARBA00022989"/>
    </source>
</evidence>
<dbReference type="Gene3D" id="1.20.1250.20">
    <property type="entry name" value="MFS general substrate transporter like domains"/>
    <property type="match status" value="2"/>
</dbReference>
<dbReference type="KEGG" id="mpp:MICPUCDRAFT_44777"/>
<dbReference type="PRINTS" id="PR00171">
    <property type="entry name" value="SUGRTRNSPORT"/>
</dbReference>
<gene>
    <name evidence="10" type="ORF">MICPUCDRAFT_44777</name>
</gene>
<organism evidence="11">
    <name type="scientific">Micromonas pusilla (strain CCMP1545)</name>
    <name type="common">Picoplanktonic green alga</name>
    <dbReference type="NCBI Taxonomy" id="564608"/>
    <lineage>
        <taxon>Eukaryota</taxon>
        <taxon>Viridiplantae</taxon>
        <taxon>Chlorophyta</taxon>
        <taxon>Mamiellophyceae</taxon>
        <taxon>Mamiellales</taxon>
        <taxon>Mamiellaceae</taxon>
        <taxon>Micromonas</taxon>
    </lineage>
</organism>
<dbReference type="InterPro" id="IPR005828">
    <property type="entry name" value="MFS_sugar_transport-like"/>
</dbReference>
<feature type="compositionally biased region" description="Basic and acidic residues" evidence="7">
    <location>
        <begin position="409"/>
        <end position="426"/>
    </location>
</feature>
<name>C1N1V2_MICPC</name>
<evidence type="ECO:0000256" key="3">
    <source>
        <dbReference type="ARBA" id="ARBA00022448"/>
    </source>
</evidence>
<protein>
    <submittedName>
        <fullName evidence="10">Major facilitator superfamily</fullName>
    </submittedName>
</protein>
<dbReference type="CDD" id="cd17315">
    <property type="entry name" value="MFS_GLUT_like"/>
    <property type="match status" value="1"/>
</dbReference>
<dbReference type="AlphaFoldDB" id="C1N1V2"/>
<dbReference type="GO" id="GO:0016020">
    <property type="term" value="C:membrane"/>
    <property type="evidence" value="ECO:0007669"/>
    <property type="project" value="UniProtKB-SubCell"/>
</dbReference>
<keyword evidence="4 8" id="KW-0812">Transmembrane</keyword>
<dbReference type="PANTHER" id="PTHR48020">
    <property type="entry name" value="PROTON MYO-INOSITOL COTRANSPORTER"/>
    <property type="match status" value="1"/>
</dbReference>
<evidence type="ECO:0000256" key="2">
    <source>
        <dbReference type="ARBA" id="ARBA00010992"/>
    </source>
</evidence>
<dbReference type="Pfam" id="PF00083">
    <property type="entry name" value="Sugar_tr"/>
    <property type="match status" value="2"/>
</dbReference>
<keyword evidence="5 8" id="KW-1133">Transmembrane helix</keyword>
<evidence type="ECO:0000256" key="7">
    <source>
        <dbReference type="SAM" id="MobiDB-lite"/>
    </source>
</evidence>
<comment type="similarity">
    <text evidence="2">Belongs to the major facilitator superfamily. Sugar transporter (TC 2.A.1.1) family.</text>
</comment>
<comment type="subcellular location">
    <subcellularLocation>
        <location evidence="1">Membrane</location>
        <topology evidence="1">Multi-pass membrane protein</topology>
    </subcellularLocation>
</comment>
<evidence type="ECO:0000256" key="6">
    <source>
        <dbReference type="ARBA" id="ARBA00023136"/>
    </source>
</evidence>
<dbReference type="InterPro" id="IPR005829">
    <property type="entry name" value="Sugar_transporter_CS"/>
</dbReference>
<dbReference type="OMA" id="YNCMWPV"/>
<dbReference type="EMBL" id="GG663745">
    <property type="protein sequence ID" value="EEH53894.1"/>
    <property type="molecule type" value="Genomic_DNA"/>
</dbReference>
<dbReference type="InterPro" id="IPR050814">
    <property type="entry name" value="Myo-inositol_Transporter"/>
</dbReference>
<dbReference type="InterPro" id="IPR020846">
    <property type="entry name" value="MFS_dom"/>
</dbReference>
<keyword evidence="6 8" id="KW-0472">Membrane</keyword>
<evidence type="ECO:0000256" key="1">
    <source>
        <dbReference type="ARBA" id="ARBA00004141"/>
    </source>
</evidence>
<dbReference type="OrthoDB" id="1396207at2759"/>
<reference evidence="10 11" key="1">
    <citation type="journal article" date="2009" name="Science">
        <title>Green evolution and dynamic adaptations revealed by genomes of the marine picoeukaryotes Micromonas.</title>
        <authorList>
            <person name="Worden A.Z."/>
            <person name="Lee J.H."/>
            <person name="Mock T."/>
            <person name="Rouze P."/>
            <person name="Simmons M.P."/>
            <person name="Aerts A.L."/>
            <person name="Allen A.E."/>
            <person name="Cuvelier M.L."/>
            <person name="Derelle E."/>
            <person name="Everett M.V."/>
            <person name="Foulon E."/>
            <person name="Grimwood J."/>
            <person name="Gundlach H."/>
            <person name="Henrissat B."/>
            <person name="Napoli C."/>
            <person name="McDonald S.M."/>
            <person name="Parker M.S."/>
            <person name="Rombauts S."/>
            <person name="Salamov A."/>
            <person name="Von Dassow P."/>
            <person name="Badger J.H."/>
            <person name="Coutinho P.M."/>
            <person name="Demir E."/>
            <person name="Dubchak I."/>
            <person name="Gentemann C."/>
            <person name="Eikrem W."/>
            <person name="Gready J.E."/>
            <person name="John U."/>
            <person name="Lanier W."/>
            <person name="Lindquist E.A."/>
            <person name="Lucas S."/>
            <person name="Mayer K.F."/>
            <person name="Moreau H."/>
            <person name="Not F."/>
            <person name="Otillar R."/>
            <person name="Panaud O."/>
            <person name="Pangilinan J."/>
            <person name="Paulsen I."/>
            <person name="Piegu B."/>
            <person name="Poliakov A."/>
            <person name="Robbens S."/>
            <person name="Schmutz J."/>
            <person name="Toulza E."/>
            <person name="Wyss T."/>
            <person name="Zelensky A."/>
            <person name="Zhou K."/>
            <person name="Armbrust E.V."/>
            <person name="Bhattacharya D."/>
            <person name="Goodenough U.W."/>
            <person name="Van de Peer Y."/>
            <person name="Grigoriev I.V."/>
        </authorList>
    </citation>
    <scope>NUCLEOTIDE SEQUENCE [LARGE SCALE GENOMIC DNA]</scope>
    <source>
        <strain evidence="10 11">CCMP1545</strain>
    </source>
</reference>
<dbReference type="PANTHER" id="PTHR48020:SF12">
    <property type="entry name" value="PROTON MYO-INOSITOL COTRANSPORTER"/>
    <property type="match status" value="1"/>
</dbReference>
<dbReference type="GO" id="GO:0022857">
    <property type="term" value="F:transmembrane transporter activity"/>
    <property type="evidence" value="ECO:0007669"/>
    <property type="project" value="InterPro"/>
</dbReference>
<dbReference type="eggNOG" id="KOG0254">
    <property type="taxonomic scope" value="Eukaryota"/>
</dbReference>
<feature type="transmembrane region" description="Helical" evidence="8">
    <location>
        <begin position="122"/>
        <end position="140"/>
    </location>
</feature>
<evidence type="ECO:0000313" key="10">
    <source>
        <dbReference type="EMBL" id="EEH53894.1"/>
    </source>
</evidence>
<feature type="domain" description="Major facilitator superfamily (MFS) profile" evidence="9">
    <location>
        <begin position="1"/>
        <end position="399"/>
    </location>
</feature>
<feature type="transmembrane region" description="Helical" evidence="8">
    <location>
        <begin position="93"/>
        <end position="110"/>
    </location>
</feature>
<dbReference type="SUPFAM" id="SSF103473">
    <property type="entry name" value="MFS general substrate transporter"/>
    <property type="match status" value="1"/>
</dbReference>
<feature type="transmembrane region" description="Helical" evidence="8">
    <location>
        <begin position="301"/>
        <end position="321"/>
    </location>
</feature>
<dbReference type="RefSeq" id="XP_003062182.1">
    <property type="nucleotide sequence ID" value="XM_003062136.1"/>
</dbReference>
<feature type="transmembrane region" description="Helical" evidence="8">
    <location>
        <begin position="274"/>
        <end position="295"/>
    </location>
</feature>
<evidence type="ECO:0000256" key="4">
    <source>
        <dbReference type="ARBA" id="ARBA00022692"/>
    </source>
</evidence>
<evidence type="ECO:0000259" key="9">
    <source>
        <dbReference type="PROSITE" id="PS50850"/>
    </source>
</evidence>
<accession>C1N1V2</accession>
<feature type="transmembrane region" description="Helical" evidence="8">
    <location>
        <begin position="34"/>
        <end position="54"/>
    </location>
</feature>
<dbReference type="PROSITE" id="PS00217">
    <property type="entry name" value="SUGAR_TRANSPORT_2"/>
    <property type="match status" value="1"/>
</dbReference>
<dbReference type="PROSITE" id="PS00216">
    <property type="entry name" value="SUGAR_TRANSPORT_1"/>
    <property type="match status" value="1"/>
</dbReference>
<feature type="transmembrane region" description="Helical" evidence="8">
    <location>
        <begin position="210"/>
        <end position="231"/>
    </location>
</feature>
<dbReference type="PROSITE" id="PS50850">
    <property type="entry name" value="MFS"/>
    <property type="match status" value="1"/>
</dbReference>
<dbReference type="InterPro" id="IPR003663">
    <property type="entry name" value="Sugar/inositol_transpt"/>
</dbReference>
<feature type="transmembrane region" description="Helical" evidence="8">
    <location>
        <begin position="237"/>
        <end position="262"/>
    </location>
</feature>
<dbReference type="Proteomes" id="UP000001876">
    <property type="component" value="Unassembled WGS sequence"/>
</dbReference>
<sequence length="426" mass="43253">MVAFGAATGSIAGALVVLERGTTSLGVMSTTCKSVVVACTPLGALVGALLASVASRSGLGRRDSLLLNDLLYLLGAAAMALSSSFAWLTAGRFVVGLAVGVSTSVCTMYVSECAPARTRGRLAASAPLAGTVGILASYVLSLACFLRWPREGWRVAIALCAVPAAAQLALRRAMVESPRWLAARGRDEESVAALATLGQPPLRYARATSVAVGMNLLQQLCGINVVVYYAPSVLSSLGFTAAGSIAVTVAIGVLQIVAGFATSRAVDAVGRRVVARRGILGVGAGLSLLAVGGHLSGGGGAAAAAGPWVAVLGVFVFRVAFSTSLGPLPYVISSEVFPNDARAAGVSFATAANWLANAVVSGSFPAMVSSLGVNGVWGAYLLAVVPAYVATRAALPETRGTELEDVGEEEKRATATGRRSRDDERV</sequence>
<proteinExistence type="inferred from homology"/>
<evidence type="ECO:0000256" key="8">
    <source>
        <dbReference type="SAM" id="Phobius"/>
    </source>
</evidence>
<keyword evidence="3" id="KW-0813">Transport</keyword>